<keyword evidence="2" id="KW-1185">Reference proteome</keyword>
<protein>
    <recommendedName>
        <fullName evidence="3">Sperm-lysin</fullName>
    </recommendedName>
</protein>
<sequence length="160" mass="19113">MDKSPVDVGRHITLPEATFDDFPFSIKRDVTRDQHRGLIFRRHDVQRVFNVTTRRKLHRPDIINLSYLTASIRVLKKKLEHNHVGKHITLPEATFDGFPSSIKWNVTRDQHMSLIFQRHDVQRVFNVTTRRELRRPDITNLSYQTASIRALRKKKWEHNR</sequence>
<organism evidence="1 2">
    <name type="scientific">Caerostris darwini</name>
    <dbReference type="NCBI Taxonomy" id="1538125"/>
    <lineage>
        <taxon>Eukaryota</taxon>
        <taxon>Metazoa</taxon>
        <taxon>Ecdysozoa</taxon>
        <taxon>Arthropoda</taxon>
        <taxon>Chelicerata</taxon>
        <taxon>Arachnida</taxon>
        <taxon>Araneae</taxon>
        <taxon>Araneomorphae</taxon>
        <taxon>Entelegynae</taxon>
        <taxon>Araneoidea</taxon>
        <taxon>Araneidae</taxon>
        <taxon>Caerostris</taxon>
    </lineage>
</organism>
<reference evidence="1 2" key="1">
    <citation type="submission" date="2021-06" db="EMBL/GenBank/DDBJ databases">
        <title>Caerostris darwini draft genome.</title>
        <authorList>
            <person name="Kono N."/>
            <person name="Arakawa K."/>
        </authorList>
    </citation>
    <scope>NUCLEOTIDE SEQUENCE [LARGE SCALE GENOMIC DNA]</scope>
</reference>
<name>A0AAV4P199_9ARAC</name>
<comment type="caution">
    <text evidence="1">The sequence shown here is derived from an EMBL/GenBank/DDBJ whole genome shotgun (WGS) entry which is preliminary data.</text>
</comment>
<accession>A0AAV4P199</accession>
<dbReference type="AlphaFoldDB" id="A0AAV4P199"/>
<dbReference type="Proteomes" id="UP001054837">
    <property type="component" value="Unassembled WGS sequence"/>
</dbReference>
<evidence type="ECO:0000313" key="1">
    <source>
        <dbReference type="EMBL" id="GIX90997.1"/>
    </source>
</evidence>
<evidence type="ECO:0000313" key="2">
    <source>
        <dbReference type="Proteomes" id="UP001054837"/>
    </source>
</evidence>
<dbReference type="EMBL" id="BPLQ01002279">
    <property type="protein sequence ID" value="GIX90997.1"/>
    <property type="molecule type" value="Genomic_DNA"/>
</dbReference>
<gene>
    <name evidence="1" type="ORF">CDAR_521891</name>
</gene>
<evidence type="ECO:0008006" key="3">
    <source>
        <dbReference type="Google" id="ProtNLM"/>
    </source>
</evidence>
<proteinExistence type="predicted"/>